<dbReference type="GO" id="GO:0032259">
    <property type="term" value="P:methylation"/>
    <property type="evidence" value="ECO:0007669"/>
    <property type="project" value="UniProtKB-KW"/>
</dbReference>
<dbReference type="GO" id="GO:0005737">
    <property type="term" value="C:cytoplasm"/>
    <property type="evidence" value="ECO:0007669"/>
    <property type="project" value="GOC"/>
</dbReference>
<dbReference type="PANTHER" id="PTHR34009:SF2">
    <property type="entry name" value="PROTEIN STAR"/>
    <property type="match status" value="1"/>
</dbReference>
<dbReference type="NCBIfam" id="TIGR01444">
    <property type="entry name" value="fkbM_fam"/>
    <property type="match status" value="1"/>
</dbReference>
<dbReference type="InterPro" id="IPR029063">
    <property type="entry name" value="SAM-dependent_MTases_sf"/>
</dbReference>
<keyword evidence="2" id="KW-0489">Methyltransferase</keyword>
<dbReference type="GO" id="GO:0005886">
    <property type="term" value="C:plasma membrane"/>
    <property type="evidence" value="ECO:0007669"/>
    <property type="project" value="TreeGrafter"/>
</dbReference>
<feature type="domain" description="Methyltransferase FkbM" evidence="1">
    <location>
        <begin position="79"/>
        <end position="240"/>
    </location>
</feature>
<dbReference type="Gene3D" id="3.40.50.150">
    <property type="entry name" value="Vaccinia Virus protein VP39"/>
    <property type="match status" value="1"/>
</dbReference>
<dbReference type="GO" id="GO:0008168">
    <property type="term" value="F:methyltransferase activity"/>
    <property type="evidence" value="ECO:0007669"/>
    <property type="project" value="UniProtKB-KW"/>
</dbReference>
<keyword evidence="2" id="KW-0808">Transferase</keyword>
<proteinExistence type="predicted"/>
<organism evidence="2 3">
    <name type="scientific">Loktanella atrilutea</name>
    <dbReference type="NCBI Taxonomy" id="366533"/>
    <lineage>
        <taxon>Bacteria</taxon>
        <taxon>Pseudomonadati</taxon>
        <taxon>Pseudomonadota</taxon>
        <taxon>Alphaproteobacteria</taxon>
        <taxon>Rhodobacterales</taxon>
        <taxon>Roseobacteraceae</taxon>
        <taxon>Loktanella</taxon>
    </lineage>
</organism>
<gene>
    <name evidence="2" type="ORF">SAMN05444339_103363</name>
</gene>
<keyword evidence="3" id="KW-1185">Reference proteome</keyword>
<dbReference type="GO" id="GO:0006888">
    <property type="term" value="P:endoplasmic reticulum to Golgi vesicle-mediated transport"/>
    <property type="evidence" value="ECO:0007669"/>
    <property type="project" value="TreeGrafter"/>
</dbReference>
<dbReference type="Pfam" id="PF05050">
    <property type="entry name" value="Methyltransf_21"/>
    <property type="match status" value="1"/>
</dbReference>
<dbReference type="AlphaFoldDB" id="A0A1M4Z4D9"/>
<name>A0A1M4Z4D9_LOKAT</name>
<sequence>MTSALPDRIAAARRDLQAVRAELDAALQTERTRRRGPLMRMLHEVEGMLTPGYAYASQAGQDRVVERLLGGKRGGTFLDIGAYDGITGSNSLYFERVLGWTGVLVEPVKQHRETAEMWRSSPCLPYAVADADGTASFIAVTRGYTQMSGLAAQYDDTMLSRVRADPRHEEDRITVPTRTLNAIFRECGLSSVDFVSLDIEGGEMAALAAFDHVAHRVDVWAIENNTGSSDLSALMRNKGYNLAEFCGVDDIYVRKDL</sequence>
<dbReference type="EMBL" id="FQUE01000003">
    <property type="protein sequence ID" value="SHF12818.1"/>
    <property type="molecule type" value="Genomic_DNA"/>
</dbReference>
<reference evidence="3" key="1">
    <citation type="submission" date="2016-11" db="EMBL/GenBank/DDBJ databases">
        <authorList>
            <person name="Varghese N."/>
            <person name="Submissions S."/>
        </authorList>
    </citation>
    <scope>NUCLEOTIDE SEQUENCE [LARGE SCALE GENOMIC DNA]</scope>
    <source>
        <strain evidence="3">DSM 29326</strain>
    </source>
</reference>
<dbReference type="InterPro" id="IPR006342">
    <property type="entry name" value="FkbM_mtfrase"/>
</dbReference>
<dbReference type="STRING" id="366533.SAMN05444339_103363"/>
<dbReference type="GO" id="GO:0016197">
    <property type="term" value="P:endosomal transport"/>
    <property type="evidence" value="ECO:0007669"/>
    <property type="project" value="TreeGrafter"/>
</dbReference>
<dbReference type="Proteomes" id="UP000183987">
    <property type="component" value="Unassembled WGS sequence"/>
</dbReference>
<accession>A0A1M4Z4D9</accession>
<dbReference type="RefSeq" id="WP_245810606.1">
    <property type="nucleotide sequence ID" value="NZ_FQUE01000003.1"/>
</dbReference>
<protein>
    <submittedName>
        <fullName evidence="2">Methyltransferase, FkbM family</fullName>
    </submittedName>
</protein>
<dbReference type="SUPFAM" id="SSF53335">
    <property type="entry name" value="S-adenosyl-L-methionine-dependent methyltransferases"/>
    <property type="match status" value="1"/>
</dbReference>
<evidence type="ECO:0000259" key="1">
    <source>
        <dbReference type="Pfam" id="PF05050"/>
    </source>
</evidence>
<dbReference type="InterPro" id="IPR053202">
    <property type="entry name" value="EGF_Rcpt_Signaling_Reg"/>
</dbReference>
<evidence type="ECO:0000313" key="2">
    <source>
        <dbReference type="EMBL" id="SHF12818.1"/>
    </source>
</evidence>
<evidence type="ECO:0000313" key="3">
    <source>
        <dbReference type="Proteomes" id="UP000183987"/>
    </source>
</evidence>
<dbReference type="PANTHER" id="PTHR34009">
    <property type="entry name" value="PROTEIN STAR"/>
    <property type="match status" value="1"/>
</dbReference>